<evidence type="ECO:0000256" key="1">
    <source>
        <dbReference type="SAM" id="Phobius"/>
    </source>
</evidence>
<dbReference type="InterPro" id="IPR008979">
    <property type="entry name" value="Galactose-bd-like_sf"/>
</dbReference>
<dbReference type="PANTHER" id="PTHR30273">
    <property type="entry name" value="PERIPLASMIC SIGNAL SENSOR AND SIGMA FACTOR ACTIVATOR FECR-RELATED"/>
    <property type="match status" value="1"/>
</dbReference>
<dbReference type="PANTHER" id="PTHR30273:SF2">
    <property type="entry name" value="PROTEIN FECR"/>
    <property type="match status" value="1"/>
</dbReference>
<dbReference type="InterPro" id="IPR012373">
    <property type="entry name" value="Ferrdict_sens_TM"/>
</dbReference>
<dbReference type="InterPro" id="IPR000421">
    <property type="entry name" value="FA58C"/>
</dbReference>
<keyword evidence="1" id="KW-1133">Transmembrane helix</keyword>
<keyword evidence="4" id="KW-1185">Reference proteome</keyword>
<dbReference type="AlphaFoldDB" id="A0AAQ3QPS0"/>
<accession>A0AAQ3QPS0</accession>
<evidence type="ECO:0000313" key="3">
    <source>
        <dbReference type="EMBL" id="WOO39383.1"/>
    </source>
</evidence>
<feature type="transmembrane region" description="Helical" evidence="1">
    <location>
        <begin position="78"/>
        <end position="98"/>
    </location>
</feature>
<dbReference type="Pfam" id="PF04773">
    <property type="entry name" value="FecR"/>
    <property type="match status" value="1"/>
</dbReference>
<proteinExistence type="predicted"/>
<evidence type="ECO:0000313" key="4">
    <source>
        <dbReference type="Proteomes" id="UP001304300"/>
    </source>
</evidence>
<reference evidence="3 4" key="1">
    <citation type="submission" date="2023-10" db="EMBL/GenBank/DDBJ databases">
        <title>Rubellicoccus peritrichatus gen. nov., sp. nov., isolated from an algae of coral reef tank.</title>
        <authorList>
            <person name="Luo J."/>
        </authorList>
    </citation>
    <scope>NUCLEOTIDE SEQUENCE [LARGE SCALE GENOMIC DNA]</scope>
    <source>
        <strain evidence="3 4">CR14</strain>
    </source>
</reference>
<dbReference type="SUPFAM" id="SSF49785">
    <property type="entry name" value="Galactose-binding domain-like"/>
    <property type="match status" value="1"/>
</dbReference>
<dbReference type="InterPro" id="IPR006860">
    <property type="entry name" value="FecR"/>
</dbReference>
<gene>
    <name evidence="3" type="ORF">RZN69_12230</name>
</gene>
<dbReference type="GO" id="GO:0016989">
    <property type="term" value="F:sigma factor antagonist activity"/>
    <property type="evidence" value="ECO:0007669"/>
    <property type="project" value="TreeGrafter"/>
</dbReference>
<evidence type="ECO:0000259" key="2">
    <source>
        <dbReference type="PROSITE" id="PS50022"/>
    </source>
</evidence>
<organism evidence="3 4">
    <name type="scientific">Rubellicoccus peritrichatus</name>
    <dbReference type="NCBI Taxonomy" id="3080537"/>
    <lineage>
        <taxon>Bacteria</taxon>
        <taxon>Pseudomonadati</taxon>
        <taxon>Verrucomicrobiota</taxon>
        <taxon>Opitutia</taxon>
        <taxon>Puniceicoccales</taxon>
        <taxon>Cerasicoccaceae</taxon>
        <taxon>Rubellicoccus</taxon>
    </lineage>
</organism>
<dbReference type="Gene3D" id="2.60.120.260">
    <property type="entry name" value="Galactose-binding domain-like"/>
    <property type="match status" value="1"/>
</dbReference>
<dbReference type="Proteomes" id="UP001304300">
    <property type="component" value="Chromosome"/>
</dbReference>
<sequence length="437" mass="48864">MNKQFDSIDGLIWKYLDGSITEPEFDELQQLLKEDEDYRRRYQLLTEIHNGLDARPAGEVSLAQESLPATRSTGKRSFLWLGGIAAVILFMLLSLTIFSEPKLDVILSASREADWRGADLQVGEQATTRIMHLMGGAIALKFPGKTSAIIEGPALFQIQNNETIELSSGTITVHHEGKPGDFRVITPVGRFTDLGTKFGIAVGNGVKDSVVMAEVYEGEVVFDNYENTQVSFTDGDAYAIVGDNEHQVMLADLDGEQVKVTGMFELSSSGERIKSTDNLALGKPVIDARYYNSPKHGEVFPPSALTDNRLNDSGSPWNWSFWLAPDGEAGRFTLDLLDVYSISRIELLNTRNRHYDDRGIDEFFIEVSSDGEFYEPLLEGRLQRIPTQDEQDYQFEVFSFDPVQARYIRLTGKSHHSERGIKQTSNGGGLNEIRVFE</sequence>
<dbReference type="EMBL" id="CP136920">
    <property type="protein sequence ID" value="WOO39383.1"/>
    <property type="molecule type" value="Genomic_DNA"/>
</dbReference>
<name>A0AAQ3QPS0_9BACT</name>
<keyword evidence="1" id="KW-0472">Membrane</keyword>
<feature type="domain" description="F5/8 type C" evidence="2">
    <location>
        <begin position="274"/>
        <end position="410"/>
    </location>
</feature>
<keyword evidence="1" id="KW-0812">Transmembrane</keyword>
<dbReference type="Pfam" id="PF00754">
    <property type="entry name" value="F5_F8_type_C"/>
    <property type="match status" value="1"/>
</dbReference>
<dbReference type="KEGG" id="puo:RZN69_12230"/>
<protein>
    <submittedName>
        <fullName evidence="3">Discoidin domain-containing protein</fullName>
    </submittedName>
</protein>
<dbReference type="RefSeq" id="WP_317831256.1">
    <property type="nucleotide sequence ID" value="NZ_CP136920.1"/>
</dbReference>
<dbReference type="PROSITE" id="PS50022">
    <property type="entry name" value="FA58C_3"/>
    <property type="match status" value="1"/>
</dbReference>